<evidence type="ECO:0000313" key="10">
    <source>
        <dbReference type="RefSeq" id="XP_021843964.2"/>
    </source>
</evidence>
<dbReference type="InterPro" id="IPR046959">
    <property type="entry name" value="PRK1-6/SRF4-like"/>
</dbReference>
<evidence type="ECO:0000313" key="9">
    <source>
        <dbReference type="Proteomes" id="UP000813463"/>
    </source>
</evidence>
<reference evidence="9" key="1">
    <citation type="journal article" date="2021" name="Nat. Commun.">
        <title>Genomic analyses provide insights into spinach domestication and the genetic basis of agronomic traits.</title>
        <authorList>
            <person name="Cai X."/>
            <person name="Sun X."/>
            <person name="Xu C."/>
            <person name="Sun H."/>
            <person name="Wang X."/>
            <person name="Ge C."/>
            <person name="Zhang Z."/>
            <person name="Wang Q."/>
            <person name="Fei Z."/>
            <person name="Jiao C."/>
            <person name="Wang Q."/>
        </authorList>
    </citation>
    <scope>NUCLEOTIDE SEQUENCE [LARGE SCALE GENOMIC DNA]</scope>
    <source>
        <strain evidence="9">cv. Varoflay</strain>
    </source>
</reference>
<keyword evidence="3 7" id="KW-0812">Transmembrane</keyword>
<dbReference type="GO" id="GO:0004674">
    <property type="term" value="F:protein serine/threonine kinase activity"/>
    <property type="evidence" value="ECO:0000318"/>
    <property type="project" value="GO_Central"/>
</dbReference>
<keyword evidence="6 7" id="KW-0472">Membrane</keyword>
<sequence>MLANYHKISTKFWLNKVVFLVWIIIIILQVEISSSSSAEDAKILLKFKKSLLNTNALNNWDTSIPPCTNRTRNWVGVLCKKGTLFGLQLENMNLKGNIDINSLLQLSSLRTISVMNNSFEGPLPEINKLTRLRSAYFSYNNFSGDINDDAFEGMVVLNKVHLANNSFTGNVPKSLANLPKLLEVTLENNEFYGVVPNFKSTGLKLFNVSNNYFDGQIPRFLSNMNSSAYLGNPGLCGHPLPQCKQSIHKNSLSMVLIIVITVALLLFMTVIFILLTKYRSPKYGAGKKITARDIETAPHEKAKLKQSNGHDTYPNNQARALERATSYKKSDNGKLCFLRNDRQKFEMQDLLKASAEVLGSGSFGSSYKAAIMGGPTFVVKRFRQMNNVGKEEFQELIRKLGRLRHPNLLPLVAFFHKRDEKLIISDFVENGSLASHLHGRHTPDQPGLRWSMRLKIIKGVARGLAYLYRELPELSLPHGHLKSSNVLLDEKFEPLLSDYAFVPLINKEHGEQVMAAYKSPEFTQTNAVTKKTDVWCLGILILEILTGKFPANYLKHGKGGNDELAIWVDSVVKEEWSSEMFDMEMRASRSCKGEMLKLLKIGMWCCEWNEDKRWSLRDAVEKIEELKEMDDDNLADFPSGRSYSARSFSSDSSYSRIASITTEQVV</sequence>
<dbReference type="KEGG" id="soe:110783888"/>
<dbReference type="PANTHER" id="PTHR48007:SF19">
    <property type="entry name" value="POLLEN RECEPTOR-LIKE KINASE 5"/>
    <property type="match status" value="1"/>
</dbReference>
<dbReference type="AlphaFoldDB" id="A0A9R0I9G3"/>
<evidence type="ECO:0000256" key="2">
    <source>
        <dbReference type="ARBA" id="ARBA00022614"/>
    </source>
</evidence>
<dbReference type="Gene3D" id="3.30.200.20">
    <property type="entry name" value="Phosphorylase Kinase, domain 1"/>
    <property type="match status" value="1"/>
</dbReference>
<evidence type="ECO:0000256" key="6">
    <source>
        <dbReference type="ARBA" id="ARBA00023136"/>
    </source>
</evidence>
<dbReference type="GeneID" id="110783888"/>
<dbReference type="SUPFAM" id="SSF52058">
    <property type="entry name" value="L domain-like"/>
    <property type="match status" value="1"/>
</dbReference>
<dbReference type="InterPro" id="IPR001611">
    <property type="entry name" value="Leu-rich_rpt"/>
</dbReference>
<comment type="subcellular location">
    <subcellularLocation>
        <location evidence="1">Membrane</location>
    </subcellularLocation>
</comment>
<dbReference type="InterPro" id="IPR000719">
    <property type="entry name" value="Prot_kinase_dom"/>
</dbReference>
<proteinExistence type="predicted"/>
<dbReference type="SUPFAM" id="SSF56112">
    <property type="entry name" value="Protein kinase-like (PK-like)"/>
    <property type="match status" value="1"/>
</dbReference>
<keyword evidence="5 7" id="KW-1133">Transmembrane helix</keyword>
<evidence type="ECO:0000256" key="7">
    <source>
        <dbReference type="SAM" id="Phobius"/>
    </source>
</evidence>
<accession>A0A9R0I9G3</accession>
<keyword evidence="2" id="KW-0433">Leucine-rich repeat</keyword>
<dbReference type="InterPro" id="IPR032675">
    <property type="entry name" value="LRR_dom_sf"/>
</dbReference>
<dbReference type="Gene3D" id="1.10.510.10">
    <property type="entry name" value="Transferase(Phosphotransferase) domain 1"/>
    <property type="match status" value="1"/>
</dbReference>
<feature type="domain" description="Protein kinase" evidence="8">
    <location>
        <begin position="352"/>
        <end position="626"/>
    </location>
</feature>
<feature type="transmembrane region" description="Helical" evidence="7">
    <location>
        <begin position="252"/>
        <end position="275"/>
    </location>
</feature>
<evidence type="ECO:0000259" key="8">
    <source>
        <dbReference type="PROSITE" id="PS50011"/>
    </source>
</evidence>
<gene>
    <name evidence="10" type="primary">LOC110783888</name>
</gene>
<dbReference type="PROSITE" id="PS50011">
    <property type="entry name" value="PROTEIN_KINASE_DOM"/>
    <property type="match status" value="1"/>
</dbReference>
<keyword evidence="9" id="KW-1185">Reference proteome</keyword>
<dbReference type="GO" id="GO:0005886">
    <property type="term" value="C:plasma membrane"/>
    <property type="evidence" value="ECO:0000318"/>
    <property type="project" value="GO_Central"/>
</dbReference>
<reference evidence="10" key="2">
    <citation type="submission" date="2025-08" db="UniProtKB">
        <authorList>
            <consortium name="RefSeq"/>
        </authorList>
    </citation>
    <scope>IDENTIFICATION</scope>
    <source>
        <tissue evidence="10">Leaf</tissue>
    </source>
</reference>
<organism evidence="9 10">
    <name type="scientific">Spinacia oleracea</name>
    <name type="common">Spinach</name>
    <dbReference type="NCBI Taxonomy" id="3562"/>
    <lineage>
        <taxon>Eukaryota</taxon>
        <taxon>Viridiplantae</taxon>
        <taxon>Streptophyta</taxon>
        <taxon>Embryophyta</taxon>
        <taxon>Tracheophyta</taxon>
        <taxon>Spermatophyta</taxon>
        <taxon>Magnoliopsida</taxon>
        <taxon>eudicotyledons</taxon>
        <taxon>Gunneridae</taxon>
        <taxon>Pentapetalae</taxon>
        <taxon>Caryophyllales</taxon>
        <taxon>Chenopodiaceae</taxon>
        <taxon>Chenopodioideae</taxon>
        <taxon>Anserineae</taxon>
        <taxon>Spinacia</taxon>
    </lineage>
</organism>
<dbReference type="InterPro" id="IPR011009">
    <property type="entry name" value="Kinase-like_dom_sf"/>
</dbReference>
<dbReference type="GO" id="GO:0005524">
    <property type="term" value="F:ATP binding"/>
    <property type="evidence" value="ECO:0007669"/>
    <property type="project" value="InterPro"/>
</dbReference>
<dbReference type="Pfam" id="PF00560">
    <property type="entry name" value="LRR_1"/>
    <property type="match status" value="1"/>
</dbReference>
<evidence type="ECO:0000256" key="1">
    <source>
        <dbReference type="ARBA" id="ARBA00004370"/>
    </source>
</evidence>
<dbReference type="InterPro" id="IPR013210">
    <property type="entry name" value="LRR_N_plant-typ"/>
</dbReference>
<dbReference type="RefSeq" id="XP_021843964.2">
    <property type="nucleotide sequence ID" value="XM_021988272.2"/>
</dbReference>
<keyword evidence="4" id="KW-0677">Repeat</keyword>
<evidence type="ECO:0000256" key="3">
    <source>
        <dbReference type="ARBA" id="ARBA00022692"/>
    </source>
</evidence>
<dbReference type="PANTHER" id="PTHR48007">
    <property type="entry name" value="LEUCINE-RICH REPEAT RECEPTOR-LIKE PROTEIN KINASE PXC1"/>
    <property type="match status" value="1"/>
</dbReference>
<dbReference type="Proteomes" id="UP000813463">
    <property type="component" value="Chromosome 1"/>
</dbReference>
<name>A0A9R0I9G3_SPIOL</name>
<dbReference type="Pfam" id="PF00069">
    <property type="entry name" value="Pkinase"/>
    <property type="match status" value="1"/>
</dbReference>
<dbReference type="Gene3D" id="3.80.10.10">
    <property type="entry name" value="Ribonuclease Inhibitor"/>
    <property type="match status" value="2"/>
</dbReference>
<protein>
    <submittedName>
        <fullName evidence="10">Pollen receptor-like kinase 4</fullName>
    </submittedName>
</protein>
<evidence type="ECO:0000256" key="4">
    <source>
        <dbReference type="ARBA" id="ARBA00022737"/>
    </source>
</evidence>
<dbReference type="Pfam" id="PF08263">
    <property type="entry name" value="LRRNT_2"/>
    <property type="match status" value="1"/>
</dbReference>
<evidence type="ECO:0000256" key="5">
    <source>
        <dbReference type="ARBA" id="ARBA00022989"/>
    </source>
</evidence>